<name>A0A6L2ZNI3_9ENTR</name>
<comment type="caution">
    <text evidence="2">The sequence shown here is derived from an EMBL/GenBank/DDBJ whole genome shotgun (WGS) entry which is preliminary data.</text>
</comment>
<evidence type="ECO:0000256" key="1">
    <source>
        <dbReference type="SAM" id="Coils"/>
    </source>
</evidence>
<feature type="coiled-coil region" evidence="1">
    <location>
        <begin position="62"/>
        <end position="89"/>
    </location>
</feature>
<accession>A0A6L2ZNI3</accession>
<proteinExistence type="predicted"/>
<dbReference type="RefSeq" id="WP_176487593.1">
    <property type="nucleotide sequence ID" value="NZ_BLXO01000002.1"/>
</dbReference>
<gene>
    <name evidence="2" type="ORF">RINTU1_10770</name>
</gene>
<protein>
    <submittedName>
        <fullName evidence="2">Putative phage lysis protein, endopeptidase</fullName>
    </submittedName>
</protein>
<sequence>MFNRLLFILFSLILLVSLAAVYYHTESAKKDNAIKALIHERDNAWMTMEGMKKQHQQLATLDSQHMQELNDANRQITALERAVHTGQRRLQLAARCEKLPHTAASARLDDVTSARLDDTAVHDYFRLRNGIEIVSQQIKGLQDYITQVCLAQ</sequence>
<evidence type="ECO:0000313" key="3">
    <source>
        <dbReference type="Proteomes" id="UP000504714"/>
    </source>
</evidence>
<evidence type="ECO:0000313" key="2">
    <source>
        <dbReference type="EMBL" id="GFN45768.1"/>
    </source>
</evidence>
<dbReference type="AlphaFoldDB" id="A0A6L2ZNI3"/>
<dbReference type="Proteomes" id="UP000504714">
    <property type="component" value="Unassembled WGS sequence"/>
</dbReference>
<dbReference type="Pfam" id="PF03245">
    <property type="entry name" value="Phage_lysis"/>
    <property type="match status" value="1"/>
</dbReference>
<dbReference type="GO" id="GO:0044659">
    <property type="term" value="P:viral release from host cell by cytolysis"/>
    <property type="evidence" value="ECO:0007669"/>
    <property type="project" value="InterPro"/>
</dbReference>
<reference evidence="2 3" key="1">
    <citation type="submission" date="2020-06" db="EMBL/GenBank/DDBJ databases">
        <title>The genome sequence of Candidatus Regiella insecticola strain Tut.</title>
        <authorList>
            <person name="Nikoh N."/>
            <person name="Tsuchida T."/>
            <person name="Koga R."/>
            <person name="Oshima K."/>
            <person name="Hattori M."/>
            <person name="Fukatsu T."/>
        </authorList>
    </citation>
    <scope>NUCLEOTIDE SEQUENCE [LARGE SCALE GENOMIC DNA]</scope>
    <source>
        <strain evidence="2 3">Tut</strain>
    </source>
</reference>
<keyword evidence="1" id="KW-0175">Coiled coil</keyword>
<dbReference type="EMBL" id="BLXO01000002">
    <property type="protein sequence ID" value="GFN45768.1"/>
    <property type="molecule type" value="Genomic_DNA"/>
</dbReference>
<organism evidence="2 3">
    <name type="scientific">Candidatus Regiella insecticola</name>
    <dbReference type="NCBI Taxonomy" id="138073"/>
    <lineage>
        <taxon>Bacteria</taxon>
        <taxon>Pseudomonadati</taxon>
        <taxon>Pseudomonadota</taxon>
        <taxon>Gammaproteobacteria</taxon>
        <taxon>Enterobacterales</taxon>
        <taxon>Enterobacteriaceae</taxon>
        <taxon>aphid secondary symbionts</taxon>
        <taxon>Candidatus Regiella</taxon>
    </lineage>
</organism>
<dbReference type="InterPro" id="IPR004929">
    <property type="entry name" value="I-spanin"/>
</dbReference>